<name>A0A929RZF5_9BACT</name>
<organism evidence="1 2">
    <name type="scientific">Alloprevotella tannerae</name>
    <dbReference type="NCBI Taxonomy" id="76122"/>
    <lineage>
        <taxon>Bacteria</taxon>
        <taxon>Pseudomonadati</taxon>
        <taxon>Bacteroidota</taxon>
        <taxon>Bacteroidia</taxon>
        <taxon>Bacteroidales</taxon>
        <taxon>Prevotellaceae</taxon>
        <taxon>Alloprevotella</taxon>
    </lineage>
</organism>
<dbReference type="Proteomes" id="UP000704068">
    <property type="component" value="Unassembled WGS sequence"/>
</dbReference>
<dbReference type="EMBL" id="JABZGR010000027">
    <property type="protein sequence ID" value="MBF0970874.1"/>
    <property type="molecule type" value="Genomic_DNA"/>
</dbReference>
<gene>
    <name evidence="1" type="ORF">HXK21_07535</name>
</gene>
<evidence type="ECO:0000313" key="1">
    <source>
        <dbReference type="EMBL" id="MBF0970874.1"/>
    </source>
</evidence>
<accession>A0A929RZF5</accession>
<comment type="caution">
    <text evidence="1">The sequence shown here is derived from an EMBL/GenBank/DDBJ whole genome shotgun (WGS) entry which is preliminary data.</text>
</comment>
<proteinExistence type="predicted"/>
<protein>
    <submittedName>
        <fullName evidence="1">DUF4292 domain-containing protein</fullName>
    </submittedName>
</protein>
<dbReference type="Pfam" id="PF14125">
    <property type="entry name" value="DUF4292"/>
    <property type="match status" value="1"/>
</dbReference>
<reference evidence="1" key="1">
    <citation type="submission" date="2020-04" db="EMBL/GenBank/DDBJ databases">
        <title>Deep metagenomics examines the oral microbiome during advanced dental caries in children, revealing novel taxa and co-occurrences with host molecules.</title>
        <authorList>
            <person name="Baker J.L."/>
            <person name="Morton J.T."/>
            <person name="Dinis M."/>
            <person name="Alvarez R."/>
            <person name="Tran N.C."/>
            <person name="Knight R."/>
            <person name="Edlund A."/>
        </authorList>
    </citation>
    <scope>NUCLEOTIDE SEQUENCE</scope>
    <source>
        <strain evidence="1">JCVI_34_bin.1</strain>
    </source>
</reference>
<dbReference type="RefSeq" id="WP_303764515.1">
    <property type="nucleotide sequence ID" value="NZ_JABZGR010000027.1"/>
</dbReference>
<evidence type="ECO:0000313" key="2">
    <source>
        <dbReference type="Proteomes" id="UP000704068"/>
    </source>
</evidence>
<dbReference type="AlphaFoldDB" id="A0A929RZF5"/>
<dbReference type="InterPro" id="IPR025634">
    <property type="entry name" value="DUF4292"/>
</dbReference>
<dbReference type="PROSITE" id="PS51257">
    <property type="entry name" value="PROKAR_LIPOPROTEIN"/>
    <property type="match status" value="1"/>
</dbReference>
<sequence>MKYFLLTTLVSLAFLTSCRTLQNTQKPSAGAAHQSQEQQYKAAVVSKAQTAQCVTAKINMDVDADGKQISCGGSLKMKRDDVIQLSLTFLGFEVGRLEFTPKDVLVVDRIHRQYSRASYAEVDFLHQAGLDFYALQSLFWNEIFTPGSRDVRSQLNRFRLAASGDYTSLLLTDAPKLNYQFLTRTSSALLDRVTVDGKTAADQGQFVWKYDNFTTLGGKLFPTSMAVSISGMGKKAGFTLALSRLNNDTDWPTRTTISSKYTQIKATSLLDKLAGMAQ</sequence>